<feature type="signal peptide" evidence="5">
    <location>
        <begin position="1"/>
        <end position="31"/>
    </location>
</feature>
<dbReference type="Pfam" id="PF00496">
    <property type="entry name" value="SBP_bac_5"/>
    <property type="match status" value="1"/>
</dbReference>
<dbReference type="Gene3D" id="3.10.105.10">
    <property type="entry name" value="Dipeptide-binding Protein, Domain 3"/>
    <property type="match status" value="1"/>
</dbReference>
<evidence type="ECO:0000256" key="1">
    <source>
        <dbReference type="ARBA" id="ARBA00004196"/>
    </source>
</evidence>
<evidence type="ECO:0000256" key="5">
    <source>
        <dbReference type="SAM" id="SignalP"/>
    </source>
</evidence>
<feature type="chain" id="PRO_5014743016" evidence="5">
    <location>
        <begin position="32"/>
        <end position="548"/>
    </location>
</feature>
<dbReference type="PANTHER" id="PTHR30290">
    <property type="entry name" value="PERIPLASMIC BINDING COMPONENT OF ABC TRANSPORTER"/>
    <property type="match status" value="1"/>
</dbReference>
<feature type="domain" description="Solute-binding protein family 5" evidence="6">
    <location>
        <begin position="83"/>
        <end position="447"/>
    </location>
</feature>
<dbReference type="GO" id="GO:0043190">
    <property type="term" value="C:ATP-binding cassette (ABC) transporter complex"/>
    <property type="evidence" value="ECO:0007669"/>
    <property type="project" value="InterPro"/>
</dbReference>
<organism evidence="7 8">
    <name type="scientific">Chimaeribacter californicus</name>
    <dbReference type="NCBI Taxonomy" id="2060067"/>
    <lineage>
        <taxon>Bacteria</taxon>
        <taxon>Pseudomonadati</taxon>
        <taxon>Pseudomonadota</taxon>
        <taxon>Gammaproteobacteria</taxon>
        <taxon>Enterobacterales</taxon>
        <taxon>Yersiniaceae</taxon>
        <taxon>Chimaeribacter</taxon>
    </lineage>
</organism>
<dbReference type="CDD" id="cd08492">
    <property type="entry name" value="PBP2_NikA_DppA_OppA_like_15"/>
    <property type="match status" value="1"/>
</dbReference>
<dbReference type="Proteomes" id="UP000234240">
    <property type="component" value="Unassembled WGS sequence"/>
</dbReference>
<dbReference type="AlphaFoldDB" id="A0A2N5DUB7"/>
<dbReference type="PIRSF" id="PIRSF002741">
    <property type="entry name" value="MppA"/>
    <property type="match status" value="1"/>
</dbReference>
<dbReference type="NCBIfam" id="TIGR04028">
    <property type="entry name" value="SBP_KPN_01854"/>
    <property type="match status" value="1"/>
</dbReference>
<dbReference type="EMBL" id="PJZF01000035">
    <property type="protein sequence ID" value="PLR30357.1"/>
    <property type="molecule type" value="Genomic_DNA"/>
</dbReference>
<sequence length="548" mass="59490">MLTSFRLNAVQRTLALSTAFALLSGMGTSYAADTPAKGGTLIYLEQQAHTNLYPPAGGFYPNGGILNQITDKLTWQNPETLAIEPWIAESWTTNADKTEYTFTLRPGVTFSDGTPLDANAVAKNFDTYGLGNKQNRLPVSEVINNYDHSEVVNPLTVKFFFKKPSPGFLQGTATIGSGLVSLSTLARNFDALGSARHIIGSGPFVVSDEKLGREVDLVARKDYHWGPKNSPQQGPANLDGIHIIVTPEDSVRIGALLAGQADVIRQVQAYDEKQATEQHVPVYAAPTRGVNDSISLRPDNALVADLKVRQALLHATNTKQVVDTLFSANYPQATSVIARSAAGYVNLADKLTYDPALSKRLLDEAGWVPGSDGIRQKAGQRLALTVYESLPQPQNKEVLQLVAQQWKQIGVSLTVRAGDAGSKTLDSLDPEKTPLTVSEVGRADPDVIKSMFYPANRDALLQKGGSSDKVKSFRDDSLNALLEGISAEVDPQKRLQLAGDAQRYLLDNAYVIPIFEEPQVFAGAPWLKGLTFEAVGRPSFYAAWLEKH</sequence>
<protein>
    <submittedName>
        <fullName evidence="7">TIGR04028 family ABC transporter substrate-binding protein</fullName>
    </submittedName>
</protein>
<dbReference type="PANTHER" id="PTHR30290:SF10">
    <property type="entry name" value="PERIPLASMIC OLIGOPEPTIDE-BINDING PROTEIN-RELATED"/>
    <property type="match status" value="1"/>
</dbReference>
<keyword evidence="4 5" id="KW-0732">Signal</keyword>
<proteinExistence type="inferred from homology"/>
<dbReference type="InterPro" id="IPR000914">
    <property type="entry name" value="SBP_5_dom"/>
</dbReference>
<accession>A0A2N5DUB7</accession>
<name>A0A2N5DUB7_9GAMM</name>
<evidence type="ECO:0000259" key="6">
    <source>
        <dbReference type="Pfam" id="PF00496"/>
    </source>
</evidence>
<keyword evidence="3" id="KW-0813">Transport</keyword>
<reference evidence="7 8" key="1">
    <citation type="submission" date="2017-12" db="EMBL/GenBank/DDBJ databases">
        <title>Characterization of six clinical isolates of Enterochimera gen. nov., a novel genus of the Yersiniaciae family and the three species Enterochimera arupensis sp. nov., Enterochimera coloradensis sp. nov, and Enterochimera californica sp. nov.</title>
        <authorList>
            <person name="Rossi A."/>
            <person name="Fisher M."/>
        </authorList>
    </citation>
    <scope>NUCLEOTIDE SEQUENCE [LARGE SCALE GENOMIC DNA]</scope>
    <source>
        <strain evidence="8">2015-Iso6</strain>
    </source>
</reference>
<evidence type="ECO:0000256" key="4">
    <source>
        <dbReference type="ARBA" id="ARBA00022729"/>
    </source>
</evidence>
<dbReference type="InterPro" id="IPR030678">
    <property type="entry name" value="Peptide/Ni-bd"/>
</dbReference>
<dbReference type="GO" id="GO:0015833">
    <property type="term" value="P:peptide transport"/>
    <property type="evidence" value="ECO:0007669"/>
    <property type="project" value="TreeGrafter"/>
</dbReference>
<comment type="similarity">
    <text evidence="2">Belongs to the bacterial solute-binding protein 5 family.</text>
</comment>
<dbReference type="GO" id="GO:1904680">
    <property type="term" value="F:peptide transmembrane transporter activity"/>
    <property type="evidence" value="ECO:0007669"/>
    <property type="project" value="TreeGrafter"/>
</dbReference>
<keyword evidence="8" id="KW-1185">Reference proteome</keyword>
<dbReference type="OrthoDB" id="9801912at2"/>
<dbReference type="InterPro" id="IPR023920">
    <property type="entry name" value="ABC_transptr_sub-bd_KPN01854"/>
</dbReference>
<gene>
    <name evidence="7" type="ORF">CYR55_22245</name>
</gene>
<evidence type="ECO:0000256" key="3">
    <source>
        <dbReference type="ARBA" id="ARBA00022448"/>
    </source>
</evidence>
<evidence type="ECO:0000256" key="2">
    <source>
        <dbReference type="ARBA" id="ARBA00005695"/>
    </source>
</evidence>
<dbReference type="RefSeq" id="WP_101818500.1">
    <property type="nucleotide sequence ID" value="NZ_PJZF01000035.1"/>
</dbReference>
<comment type="caution">
    <text evidence="7">The sequence shown here is derived from an EMBL/GenBank/DDBJ whole genome shotgun (WGS) entry which is preliminary data.</text>
</comment>
<evidence type="ECO:0000313" key="8">
    <source>
        <dbReference type="Proteomes" id="UP000234240"/>
    </source>
</evidence>
<evidence type="ECO:0000313" key="7">
    <source>
        <dbReference type="EMBL" id="PLR30357.1"/>
    </source>
</evidence>
<dbReference type="Gene3D" id="3.40.190.10">
    <property type="entry name" value="Periplasmic binding protein-like II"/>
    <property type="match status" value="1"/>
</dbReference>
<dbReference type="InterPro" id="IPR039424">
    <property type="entry name" value="SBP_5"/>
</dbReference>
<dbReference type="GO" id="GO:0030288">
    <property type="term" value="C:outer membrane-bounded periplasmic space"/>
    <property type="evidence" value="ECO:0007669"/>
    <property type="project" value="UniProtKB-ARBA"/>
</dbReference>
<comment type="subcellular location">
    <subcellularLocation>
        <location evidence="1">Cell envelope</location>
    </subcellularLocation>
</comment>
<dbReference type="SUPFAM" id="SSF53850">
    <property type="entry name" value="Periplasmic binding protein-like II"/>
    <property type="match status" value="1"/>
</dbReference>